<keyword evidence="3" id="KW-1185">Reference proteome</keyword>
<sequence>MRTPPALSSVLQDEPSHAWDGAGQESTVGYWIYRKVEISLCGDFRDGKEGGGNKRLGNK</sequence>
<comment type="caution">
    <text evidence="2">The sequence shown here is derived from an EMBL/GenBank/DDBJ whole genome shotgun (WGS) entry which is preliminary data.</text>
</comment>
<evidence type="ECO:0000313" key="2">
    <source>
        <dbReference type="EMBL" id="KAG0460424.1"/>
    </source>
</evidence>
<reference evidence="2 3" key="1">
    <citation type="journal article" date="2020" name="Nat. Food">
        <title>A phased Vanilla planifolia genome enables genetic improvement of flavour and production.</title>
        <authorList>
            <person name="Hasing T."/>
            <person name="Tang H."/>
            <person name="Brym M."/>
            <person name="Khazi F."/>
            <person name="Huang T."/>
            <person name="Chambers A.H."/>
        </authorList>
    </citation>
    <scope>NUCLEOTIDE SEQUENCE [LARGE SCALE GENOMIC DNA]</scope>
    <source>
        <tissue evidence="2">Leaf</tissue>
    </source>
</reference>
<proteinExistence type="predicted"/>
<dbReference type="OrthoDB" id="1876874at2759"/>
<organism evidence="2 3">
    <name type="scientific">Vanilla planifolia</name>
    <name type="common">Vanilla</name>
    <dbReference type="NCBI Taxonomy" id="51239"/>
    <lineage>
        <taxon>Eukaryota</taxon>
        <taxon>Viridiplantae</taxon>
        <taxon>Streptophyta</taxon>
        <taxon>Embryophyta</taxon>
        <taxon>Tracheophyta</taxon>
        <taxon>Spermatophyta</taxon>
        <taxon>Magnoliopsida</taxon>
        <taxon>Liliopsida</taxon>
        <taxon>Asparagales</taxon>
        <taxon>Orchidaceae</taxon>
        <taxon>Vanilloideae</taxon>
        <taxon>Vanilleae</taxon>
        <taxon>Vanilla</taxon>
    </lineage>
</organism>
<evidence type="ECO:0000256" key="1">
    <source>
        <dbReference type="SAM" id="MobiDB-lite"/>
    </source>
</evidence>
<name>A0A835PZN9_VANPL</name>
<gene>
    <name evidence="2" type="ORF">HPP92_020721</name>
</gene>
<dbReference type="AlphaFoldDB" id="A0A835PZN9"/>
<accession>A0A835PZN9</accession>
<feature type="region of interest" description="Disordered" evidence="1">
    <location>
        <begin position="1"/>
        <end position="22"/>
    </location>
</feature>
<dbReference type="EMBL" id="JADCNL010000011">
    <property type="protein sequence ID" value="KAG0460424.1"/>
    <property type="molecule type" value="Genomic_DNA"/>
</dbReference>
<protein>
    <submittedName>
        <fullName evidence="2">Uncharacterized protein</fullName>
    </submittedName>
</protein>
<evidence type="ECO:0000313" key="3">
    <source>
        <dbReference type="Proteomes" id="UP000636800"/>
    </source>
</evidence>
<dbReference type="Proteomes" id="UP000636800">
    <property type="component" value="Chromosome 11"/>
</dbReference>